<reference evidence="2 3" key="1">
    <citation type="submission" date="2016-06" db="EMBL/GenBank/DDBJ databases">
        <authorList>
            <person name="Kjaerup R.B."/>
            <person name="Dalgaard T.S."/>
            <person name="Juul-Madsen H.R."/>
        </authorList>
    </citation>
    <scope>NUCLEOTIDE SEQUENCE [LARGE SCALE GENOMIC DNA]</scope>
    <source>
        <strain evidence="2 3">Pb300</strain>
    </source>
</reference>
<evidence type="ECO:0000313" key="3">
    <source>
        <dbReference type="Proteomes" id="UP000242814"/>
    </source>
</evidence>
<feature type="compositionally biased region" description="Basic and acidic residues" evidence="1">
    <location>
        <begin position="39"/>
        <end position="73"/>
    </location>
</feature>
<feature type="region of interest" description="Disordered" evidence="1">
    <location>
        <begin position="1"/>
        <end position="88"/>
    </location>
</feature>
<dbReference type="AlphaFoldDB" id="A0A1D2J2L7"/>
<feature type="compositionally biased region" description="Low complexity" evidence="1">
    <location>
        <begin position="22"/>
        <end position="35"/>
    </location>
</feature>
<sequence length="88" mass="9757">MTASEAQHHKEKKIRREEKNCSASHASPPSSTKSSGTTEDQHGLIFKSHDPAPPETPRERQGNAKEIPRKYQENAKAGRLMGCFSVTL</sequence>
<protein>
    <submittedName>
        <fullName evidence="2">Uncharacterized protein</fullName>
    </submittedName>
</protein>
<dbReference type="EMBL" id="LZYO01001129">
    <property type="protein sequence ID" value="ODH12540.1"/>
    <property type="molecule type" value="Genomic_DNA"/>
</dbReference>
<proteinExistence type="predicted"/>
<gene>
    <name evidence="2" type="ORF">ACO22_08163</name>
</gene>
<name>A0A1D2J2L7_PARBR</name>
<dbReference type="Proteomes" id="UP000242814">
    <property type="component" value="Unassembled WGS sequence"/>
</dbReference>
<organism evidence="2 3">
    <name type="scientific">Paracoccidioides brasiliensis</name>
    <dbReference type="NCBI Taxonomy" id="121759"/>
    <lineage>
        <taxon>Eukaryota</taxon>
        <taxon>Fungi</taxon>
        <taxon>Dikarya</taxon>
        <taxon>Ascomycota</taxon>
        <taxon>Pezizomycotina</taxon>
        <taxon>Eurotiomycetes</taxon>
        <taxon>Eurotiomycetidae</taxon>
        <taxon>Onygenales</taxon>
        <taxon>Ajellomycetaceae</taxon>
        <taxon>Paracoccidioides</taxon>
    </lineage>
</organism>
<accession>A0A1D2J2L7</accession>
<evidence type="ECO:0000256" key="1">
    <source>
        <dbReference type="SAM" id="MobiDB-lite"/>
    </source>
</evidence>
<evidence type="ECO:0000313" key="2">
    <source>
        <dbReference type="EMBL" id="ODH12540.1"/>
    </source>
</evidence>
<comment type="caution">
    <text evidence="2">The sequence shown here is derived from an EMBL/GenBank/DDBJ whole genome shotgun (WGS) entry which is preliminary data.</text>
</comment>